<dbReference type="SUPFAM" id="SSF50978">
    <property type="entry name" value="WD40 repeat-like"/>
    <property type="match status" value="1"/>
</dbReference>
<dbReference type="PANTHER" id="PTHR14221:SF0">
    <property type="entry name" value="WD REPEAT-CONTAINING PROTEIN 44"/>
    <property type="match status" value="1"/>
</dbReference>
<dbReference type="SMART" id="SM00320">
    <property type="entry name" value="WD40"/>
    <property type="match status" value="6"/>
</dbReference>
<dbReference type="PROSITE" id="PS50294">
    <property type="entry name" value="WD_REPEATS_REGION"/>
    <property type="match status" value="2"/>
</dbReference>
<feature type="region of interest" description="Disordered" evidence="4">
    <location>
        <begin position="674"/>
        <end position="714"/>
    </location>
</feature>
<dbReference type="PROSITE" id="PS50082">
    <property type="entry name" value="WD_REPEATS_2"/>
    <property type="match status" value="3"/>
</dbReference>
<dbReference type="FunFam" id="2.130.10.10:FF:000697">
    <property type="entry name" value="WD repeat protein, variant"/>
    <property type="match status" value="1"/>
</dbReference>
<dbReference type="Pfam" id="PF00400">
    <property type="entry name" value="WD40"/>
    <property type="match status" value="4"/>
</dbReference>
<feature type="compositionally biased region" description="Polar residues" evidence="4">
    <location>
        <begin position="589"/>
        <end position="603"/>
    </location>
</feature>
<evidence type="ECO:0000313" key="5">
    <source>
        <dbReference type="EMBL" id="CAF9904144.1"/>
    </source>
</evidence>
<dbReference type="AlphaFoldDB" id="A0A8H3ECS8"/>
<evidence type="ECO:0000256" key="3">
    <source>
        <dbReference type="PROSITE-ProRule" id="PRU00221"/>
    </source>
</evidence>
<proteinExistence type="predicted"/>
<feature type="compositionally biased region" description="Basic and acidic residues" evidence="4">
    <location>
        <begin position="621"/>
        <end position="630"/>
    </location>
</feature>
<protein>
    <recommendedName>
        <fullName evidence="7">WD40 repeat-like protein</fullName>
    </recommendedName>
</protein>
<feature type="compositionally biased region" description="Basic and acidic residues" evidence="4">
    <location>
        <begin position="788"/>
        <end position="798"/>
    </location>
</feature>
<dbReference type="InterPro" id="IPR015943">
    <property type="entry name" value="WD40/YVTN_repeat-like_dom_sf"/>
</dbReference>
<dbReference type="Gene3D" id="2.130.10.10">
    <property type="entry name" value="YVTN repeat-like/Quinoprotein amine dehydrogenase"/>
    <property type="match status" value="1"/>
</dbReference>
<keyword evidence="2" id="KW-0677">Repeat</keyword>
<feature type="compositionally biased region" description="Low complexity" evidence="4">
    <location>
        <begin position="840"/>
        <end position="852"/>
    </location>
</feature>
<feature type="repeat" description="WD" evidence="3">
    <location>
        <begin position="358"/>
        <end position="392"/>
    </location>
</feature>
<dbReference type="PANTHER" id="PTHR14221">
    <property type="entry name" value="WD REPEAT DOMAIN 44"/>
    <property type="match status" value="1"/>
</dbReference>
<feature type="region of interest" description="Disordered" evidence="4">
    <location>
        <begin position="838"/>
        <end position="891"/>
    </location>
</feature>
<feature type="compositionally biased region" description="Polar residues" evidence="4">
    <location>
        <begin position="118"/>
        <end position="138"/>
    </location>
</feature>
<feature type="region of interest" description="Disordered" evidence="4">
    <location>
        <begin position="50"/>
        <end position="142"/>
    </location>
</feature>
<feature type="repeat" description="WD" evidence="3">
    <location>
        <begin position="246"/>
        <end position="277"/>
    </location>
</feature>
<sequence length="920" mass="100599">MTEAAFPHIQAIDSQVRKPNLLTLPIGLTTATGLRDGGLKAGSSAEARLPSRLYKAPNRAPFSFSQSNSESTDGRQDQQSSIDPLSHHILSRANPFKIMPRTVTPSDGGTGTPEVADSATSARTSFEPSIARTDTSESATKDKKNRVSFFGRFKKKDIPIEVNDNESEAGDRRTEGMDADVFSQPIGFIPRFPVPPKYIKVRSHGKKEKEFDRLFLAQELRGKTGVEFAQSGGRLVKNGGFKSGDPRKDGNAIWAMEFSKDGRYLAVGGQDFSLRVWGVIATPEDRRTHEMEEDAAGKNGDRVRLNAPVFKKKTLHEYGGHTASILDLSWSKNNFLLSSSMDKTVRLWHVSRSECLCCFKHSDFVTSIQFHPRDDRFFLAGSLDSKLRLWSIPDKSVAFWVQVPDLITAVAFAPDGKTAIAGCLSGLCLFYETEGLKYQTQIHARSAHGKNAKGSKITGLQTINYPPDDLNGEVKLLVTSNDSRVRVYNLRDKGLEIKLKGNENTCSQIHASFSEDAKYVICGSEDRKAYIWSTTQPEVDKGQRPVEMFEAHSAIVTTAIMAPIKTRQLLSASGDPLYDLCNPPPVTLLSRNESHSTSNTPSIAEQRPSDTSAPPTPATPDLRRPSKPEESPAYLARAGHPGGNILVTADYMGRIKVFRQDCAYAKRLRSNNHNDANFSRKMLGRTNSSATRSSKHSRRDSHLSSTNHPSSDRILSWRQSVGSNNDIFDHSRSISPGKSIGQASLHSSTNNIHGTPRHGSHPLSEAATPSLAATSPPASPNPSPPNRNSDEPQKRDPKSPNIEQNPLMLQGDQSYMFWNRSLYKAQAEGINGANHRAALGSSSERTSGDGSSLGSHLEVPLQREITTASPLSSEESLPASGTKGEGEEELKCRRCGGDSFRAKERGGSVSMVCGRCGEVV</sequence>
<evidence type="ECO:0008006" key="7">
    <source>
        <dbReference type="Google" id="ProtNLM"/>
    </source>
</evidence>
<dbReference type="EMBL" id="CAJPDS010000002">
    <property type="protein sequence ID" value="CAF9904144.1"/>
    <property type="molecule type" value="Genomic_DNA"/>
</dbReference>
<organism evidence="5 6">
    <name type="scientific">Heterodermia speciosa</name>
    <dbReference type="NCBI Taxonomy" id="116794"/>
    <lineage>
        <taxon>Eukaryota</taxon>
        <taxon>Fungi</taxon>
        <taxon>Dikarya</taxon>
        <taxon>Ascomycota</taxon>
        <taxon>Pezizomycotina</taxon>
        <taxon>Lecanoromycetes</taxon>
        <taxon>OSLEUM clade</taxon>
        <taxon>Lecanoromycetidae</taxon>
        <taxon>Caliciales</taxon>
        <taxon>Physciaceae</taxon>
        <taxon>Heterodermia</taxon>
    </lineage>
</organism>
<reference evidence="5" key="1">
    <citation type="submission" date="2021-03" db="EMBL/GenBank/DDBJ databases">
        <authorList>
            <person name="Tagirdzhanova G."/>
        </authorList>
    </citation>
    <scope>NUCLEOTIDE SEQUENCE</scope>
</reference>
<keyword evidence="1 3" id="KW-0853">WD repeat</keyword>
<dbReference type="OrthoDB" id="1932312at2759"/>
<feature type="compositionally biased region" description="Polar residues" evidence="4">
    <location>
        <begin position="63"/>
        <end position="83"/>
    </location>
</feature>
<dbReference type="InterPro" id="IPR001680">
    <property type="entry name" value="WD40_rpt"/>
</dbReference>
<feature type="compositionally biased region" description="Polar residues" evidence="4">
    <location>
        <begin position="733"/>
        <end position="753"/>
    </location>
</feature>
<feature type="repeat" description="WD" evidence="3">
    <location>
        <begin position="318"/>
        <end position="358"/>
    </location>
</feature>
<evidence type="ECO:0000313" key="6">
    <source>
        <dbReference type="Proteomes" id="UP000664521"/>
    </source>
</evidence>
<dbReference type="InterPro" id="IPR036322">
    <property type="entry name" value="WD40_repeat_dom_sf"/>
</dbReference>
<accession>A0A8H3ECS8</accession>
<dbReference type="InterPro" id="IPR040324">
    <property type="entry name" value="WDR44/Dgr2"/>
</dbReference>
<feature type="compositionally biased region" description="Low complexity" evidence="4">
    <location>
        <begin position="866"/>
        <end position="880"/>
    </location>
</feature>
<comment type="caution">
    <text evidence="5">The sequence shown here is derived from an EMBL/GenBank/DDBJ whole genome shotgun (WGS) entry which is preliminary data.</text>
</comment>
<gene>
    <name evidence="5" type="ORF">HETSPECPRED_003381</name>
</gene>
<evidence type="ECO:0000256" key="4">
    <source>
        <dbReference type="SAM" id="MobiDB-lite"/>
    </source>
</evidence>
<feature type="region of interest" description="Disordered" evidence="4">
    <location>
        <begin position="728"/>
        <end position="806"/>
    </location>
</feature>
<feature type="compositionally biased region" description="Low complexity" evidence="4">
    <location>
        <begin position="762"/>
        <end position="776"/>
    </location>
</feature>
<dbReference type="Proteomes" id="UP000664521">
    <property type="component" value="Unassembled WGS sequence"/>
</dbReference>
<name>A0A8H3ECS8_9LECA</name>
<feature type="region of interest" description="Disordered" evidence="4">
    <location>
        <begin position="588"/>
        <end position="640"/>
    </location>
</feature>
<evidence type="ECO:0000256" key="2">
    <source>
        <dbReference type="ARBA" id="ARBA00022737"/>
    </source>
</evidence>
<keyword evidence="6" id="KW-1185">Reference proteome</keyword>
<evidence type="ECO:0000256" key="1">
    <source>
        <dbReference type="ARBA" id="ARBA00022574"/>
    </source>
</evidence>